<evidence type="ECO:0000256" key="5">
    <source>
        <dbReference type="ARBA" id="ARBA00022801"/>
    </source>
</evidence>
<dbReference type="GO" id="GO:0006285">
    <property type="term" value="P:base-excision repair, AP site formation"/>
    <property type="evidence" value="ECO:0007669"/>
    <property type="project" value="TreeGrafter"/>
</dbReference>
<dbReference type="SUPFAM" id="SSF48150">
    <property type="entry name" value="DNA-glycosylase"/>
    <property type="match status" value="1"/>
</dbReference>
<evidence type="ECO:0000259" key="12">
    <source>
        <dbReference type="SMART" id="SM00478"/>
    </source>
</evidence>
<keyword evidence="10" id="KW-0326">Glycosidase</keyword>
<accession>A0A5N6L2C7</accession>
<keyword evidence="14" id="KW-1185">Reference proteome</keyword>
<dbReference type="Gene3D" id="1.10.340.30">
    <property type="entry name" value="Hypothetical protein, domain 2"/>
    <property type="match status" value="1"/>
</dbReference>
<evidence type="ECO:0000313" key="13">
    <source>
        <dbReference type="EMBL" id="KAB8606272.1"/>
    </source>
</evidence>
<dbReference type="InterPro" id="IPR011257">
    <property type="entry name" value="DNA_glycosylase"/>
</dbReference>
<evidence type="ECO:0000256" key="6">
    <source>
        <dbReference type="ARBA" id="ARBA00023204"/>
    </source>
</evidence>
<dbReference type="GO" id="GO:0005634">
    <property type="term" value="C:nucleus"/>
    <property type="evidence" value="ECO:0007669"/>
    <property type="project" value="UniProtKB-SubCell"/>
</dbReference>
<keyword evidence="9" id="KW-0511">Multifunctional enzyme</keyword>
<dbReference type="FunFam" id="1.10.1670.10:FF:000005">
    <property type="entry name" value="N-glycosylase/DNA lyase OGG1"/>
    <property type="match status" value="1"/>
</dbReference>
<evidence type="ECO:0000256" key="3">
    <source>
        <dbReference type="ARBA" id="ARBA00012720"/>
    </source>
</evidence>
<dbReference type="GO" id="GO:0140078">
    <property type="term" value="F:class I DNA-(apurinic or apyrimidinic site) endonuclease activity"/>
    <property type="evidence" value="ECO:0007669"/>
    <property type="project" value="UniProtKB-EC"/>
</dbReference>
<keyword evidence="7" id="KW-0456">Lyase</keyword>
<evidence type="ECO:0000256" key="7">
    <source>
        <dbReference type="ARBA" id="ARBA00023239"/>
    </source>
</evidence>
<evidence type="ECO:0000256" key="9">
    <source>
        <dbReference type="ARBA" id="ARBA00023268"/>
    </source>
</evidence>
<comment type="similarity">
    <text evidence="2">Belongs to the type-1 OGG1 family.</text>
</comment>
<feature type="domain" description="HhH-GPD" evidence="12">
    <location>
        <begin position="27"/>
        <end position="237"/>
    </location>
</feature>
<evidence type="ECO:0000256" key="1">
    <source>
        <dbReference type="ARBA" id="ARBA00004123"/>
    </source>
</evidence>
<comment type="caution">
    <text evidence="13">The sequence shown here is derived from an EMBL/GenBank/DDBJ whole genome shotgun (WGS) entry which is preliminary data.</text>
</comment>
<keyword evidence="4" id="KW-0227">DNA damage</keyword>
<comment type="subcellular location">
    <subcellularLocation>
        <location evidence="1">Nucleus</location>
    </subcellularLocation>
</comment>
<dbReference type="EMBL" id="VIBQ01000072">
    <property type="protein sequence ID" value="KAB8606272.1"/>
    <property type="molecule type" value="Genomic_DNA"/>
</dbReference>
<evidence type="ECO:0000256" key="10">
    <source>
        <dbReference type="ARBA" id="ARBA00023295"/>
    </source>
</evidence>
<evidence type="ECO:0000256" key="8">
    <source>
        <dbReference type="ARBA" id="ARBA00023242"/>
    </source>
</evidence>
<comment type="catalytic activity">
    <reaction evidence="11">
        <text>2'-deoxyribonucleotide-(2'-deoxyribose 5'-phosphate)-2'-deoxyribonucleotide-DNA = a 3'-end 2'-deoxyribonucleotide-(2,3-dehydro-2,3-deoxyribose 5'-phosphate)-DNA + a 5'-end 5'-phospho-2'-deoxyribonucleoside-DNA + H(+)</text>
        <dbReference type="Rhea" id="RHEA:66592"/>
        <dbReference type="Rhea" id="RHEA-COMP:13180"/>
        <dbReference type="Rhea" id="RHEA-COMP:16897"/>
        <dbReference type="Rhea" id="RHEA-COMP:17067"/>
        <dbReference type="ChEBI" id="CHEBI:15378"/>
        <dbReference type="ChEBI" id="CHEBI:136412"/>
        <dbReference type="ChEBI" id="CHEBI:157695"/>
        <dbReference type="ChEBI" id="CHEBI:167181"/>
        <dbReference type="EC" id="4.2.99.18"/>
    </reaction>
</comment>
<dbReference type="InterPro" id="IPR052054">
    <property type="entry name" value="Oxidative_DNA_repair_enzyme"/>
</dbReference>
<keyword evidence="6" id="KW-0234">DNA repair</keyword>
<dbReference type="OrthoDB" id="238681at2759"/>
<dbReference type="AlphaFoldDB" id="A0A5N6L2C7"/>
<sequence>MAGLKSSEWRKLPIGLTELCLDTTVRCGQSFRLPHTRTVVPIVKREDGVAVEAKPVVEREDVMYYDFPPPEALAKPGVEATLRRLGFGYRARYIYETACMVCDRDAGWLETLRNPENPALASYASLGLDVRQQKAHSAGVMKPEGREGYREAHAALLELQGVGPKVADCVCLMGLGWGEAVPVDTHVWQIAVRDYKFKGGNKHASLTPVLYNGVGAKFRGLWGEYAGWAHSVLFTADLRAFSDQLKGVTKVEKVEGGRKMKKEAVKLEDEEQQTVKQVEVLEKTIRVKREFDDEEDRKVVEVHEDMMSRVKRRRSSRR</sequence>
<evidence type="ECO:0000313" key="14">
    <source>
        <dbReference type="Proteomes" id="UP000327013"/>
    </source>
</evidence>
<evidence type="ECO:0000256" key="4">
    <source>
        <dbReference type="ARBA" id="ARBA00022763"/>
    </source>
</evidence>
<gene>
    <name evidence="13" type="ORF">FH972_025901</name>
</gene>
<dbReference type="CDD" id="cd00056">
    <property type="entry name" value="ENDO3c"/>
    <property type="match status" value="1"/>
</dbReference>
<dbReference type="EC" id="4.2.99.18" evidence="3"/>
<protein>
    <recommendedName>
        <fullName evidence="3">DNA-(apurinic or apyrimidinic site) lyase</fullName>
        <ecNumber evidence="3">4.2.99.18</ecNumber>
    </recommendedName>
</protein>
<dbReference type="PANTHER" id="PTHR10242">
    <property type="entry name" value="8-OXOGUANINE DNA GLYCOSYLASE"/>
    <property type="match status" value="1"/>
</dbReference>
<proteinExistence type="inferred from homology"/>
<dbReference type="PANTHER" id="PTHR10242:SF2">
    <property type="entry name" value="N-GLYCOSYLASE_DNA LYASE"/>
    <property type="match status" value="1"/>
</dbReference>
<name>A0A5N6L2C7_9ROSI</name>
<organism evidence="13 14">
    <name type="scientific">Carpinus fangiana</name>
    <dbReference type="NCBI Taxonomy" id="176857"/>
    <lineage>
        <taxon>Eukaryota</taxon>
        <taxon>Viridiplantae</taxon>
        <taxon>Streptophyta</taxon>
        <taxon>Embryophyta</taxon>
        <taxon>Tracheophyta</taxon>
        <taxon>Spermatophyta</taxon>
        <taxon>Magnoliopsida</taxon>
        <taxon>eudicotyledons</taxon>
        <taxon>Gunneridae</taxon>
        <taxon>Pentapetalae</taxon>
        <taxon>rosids</taxon>
        <taxon>fabids</taxon>
        <taxon>Fagales</taxon>
        <taxon>Betulaceae</taxon>
        <taxon>Carpinus</taxon>
    </lineage>
</organism>
<keyword evidence="8" id="KW-0539">Nucleus</keyword>
<dbReference type="Proteomes" id="UP000327013">
    <property type="component" value="Unassembled WGS sequence"/>
</dbReference>
<reference evidence="13 14" key="1">
    <citation type="submission" date="2019-06" db="EMBL/GenBank/DDBJ databases">
        <title>A chromosomal-level reference genome of Carpinus fangiana (Coryloideae, Betulaceae).</title>
        <authorList>
            <person name="Yang X."/>
            <person name="Wang Z."/>
            <person name="Zhang L."/>
            <person name="Hao G."/>
            <person name="Liu J."/>
            <person name="Yang Y."/>
        </authorList>
    </citation>
    <scope>NUCLEOTIDE SEQUENCE [LARGE SCALE GENOMIC DNA]</scope>
    <source>
        <strain evidence="13">Cfa_2016G</strain>
        <tissue evidence="13">Leaf</tissue>
    </source>
</reference>
<dbReference type="InterPro" id="IPR003265">
    <property type="entry name" value="HhH-GPD_domain"/>
</dbReference>
<dbReference type="InterPro" id="IPR023170">
    <property type="entry name" value="HhH_base_excis_C"/>
</dbReference>
<evidence type="ECO:0000256" key="11">
    <source>
        <dbReference type="ARBA" id="ARBA00044632"/>
    </source>
</evidence>
<dbReference type="GO" id="GO:0034039">
    <property type="term" value="F:8-oxo-7,8-dihydroguanine DNA N-glycosylase activity"/>
    <property type="evidence" value="ECO:0007669"/>
    <property type="project" value="TreeGrafter"/>
</dbReference>
<dbReference type="Gene3D" id="3.30.310.40">
    <property type="match status" value="1"/>
</dbReference>
<evidence type="ECO:0000256" key="2">
    <source>
        <dbReference type="ARBA" id="ARBA00010679"/>
    </source>
</evidence>
<dbReference type="SMART" id="SM00478">
    <property type="entry name" value="ENDO3c"/>
    <property type="match status" value="1"/>
</dbReference>
<dbReference type="Gene3D" id="1.10.1670.10">
    <property type="entry name" value="Helix-hairpin-Helix base-excision DNA repair enzymes (C-terminal)"/>
    <property type="match status" value="1"/>
</dbReference>
<keyword evidence="5" id="KW-0378">Hydrolase</keyword>